<name>W1YW02_9ZZZZ</name>
<evidence type="ECO:0000313" key="1">
    <source>
        <dbReference type="EMBL" id="ETJ45349.1"/>
    </source>
</evidence>
<dbReference type="AlphaFoldDB" id="W1YW02"/>
<protein>
    <submittedName>
        <fullName evidence="1">Ribonucleoside-diphosphate reductase</fullName>
    </submittedName>
</protein>
<sequence length="44" mass="5169">YITPQMKAKEILDLYVEAYKQGIKTIYYIRNQSLEMDECTSCSS</sequence>
<dbReference type="SUPFAM" id="SSF51998">
    <property type="entry name" value="PFL-like glycyl radical enzymes"/>
    <property type="match status" value="1"/>
</dbReference>
<gene>
    <name evidence="1" type="ORF">Q604_UNBC00652G0002</name>
</gene>
<dbReference type="Gene3D" id="3.20.70.20">
    <property type="match status" value="1"/>
</dbReference>
<feature type="non-terminal residue" evidence="1">
    <location>
        <position position="1"/>
    </location>
</feature>
<proteinExistence type="predicted"/>
<comment type="caution">
    <text evidence="1">The sequence shown here is derived from an EMBL/GenBank/DDBJ whole genome shotgun (WGS) entry which is preliminary data.</text>
</comment>
<dbReference type="EMBL" id="AZMM01000652">
    <property type="protein sequence ID" value="ETJ45349.1"/>
    <property type="molecule type" value="Genomic_DNA"/>
</dbReference>
<accession>W1YW02</accession>
<organism evidence="1">
    <name type="scientific">human gut metagenome</name>
    <dbReference type="NCBI Taxonomy" id="408170"/>
    <lineage>
        <taxon>unclassified sequences</taxon>
        <taxon>metagenomes</taxon>
        <taxon>organismal metagenomes</taxon>
    </lineage>
</organism>
<reference evidence="1" key="1">
    <citation type="submission" date="2013-12" db="EMBL/GenBank/DDBJ databases">
        <title>A Varibaculum cambriense genome reconstructed from a premature infant gut community with otherwise low bacterial novelty that shifts toward anaerobic metabolism during the third week of life.</title>
        <authorList>
            <person name="Brown C.T."/>
            <person name="Sharon I."/>
            <person name="Thomas B.C."/>
            <person name="Castelle C.J."/>
            <person name="Morowitz M.J."/>
            <person name="Banfield J.F."/>
        </authorList>
    </citation>
    <scope>NUCLEOTIDE SEQUENCE</scope>
</reference>